<evidence type="ECO:0000313" key="2">
    <source>
        <dbReference type="EMBL" id="KAJ9596491.1"/>
    </source>
</evidence>
<dbReference type="Proteomes" id="UP001233999">
    <property type="component" value="Unassembled WGS sequence"/>
</dbReference>
<feature type="compositionally biased region" description="Polar residues" evidence="1">
    <location>
        <begin position="774"/>
        <end position="784"/>
    </location>
</feature>
<dbReference type="EMBL" id="JASPKZ010001984">
    <property type="protein sequence ID" value="KAJ9596491.1"/>
    <property type="molecule type" value="Genomic_DNA"/>
</dbReference>
<accession>A0AAD8AD92</accession>
<protein>
    <submittedName>
        <fullName evidence="2">Uncharacterized protein</fullName>
    </submittedName>
</protein>
<evidence type="ECO:0000256" key="1">
    <source>
        <dbReference type="SAM" id="MobiDB-lite"/>
    </source>
</evidence>
<proteinExistence type="predicted"/>
<feature type="region of interest" description="Disordered" evidence="1">
    <location>
        <begin position="381"/>
        <end position="403"/>
    </location>
</feature>
<dbReference type="AlphaFoldDB" id="A0AAD8AD92"/>
<organism evidence="2 3">
    <name type="scientific">Diploptera punctata</name>
    <name type="common">Pacific beetle cockroach</name>
    <dbReference type="NCBI Taxonomy" id="6984"/>
    <lineage>
        <taxon>Eukaryota</taxon>
        <taxon>Metazoa</taxon>
        <taxon>Ecdysozoa</taxon>
        <taxon>Arthropoda</taxon>
        <taxon>Hexapoda</taxon>
        <taxon>Insecta</taxon>
        <taxon>Pterygota</taxon>
        <taxon>Neoptera</taxon>
        <taxon>Polyneoptera</taxon>
        <taxon>Dictyoptera</taxon>
        <taxon>Blattodea</taxon>
        <taxon>Blaberoidea</taxon>
        <taxon>Blaberidae</taxon>
        <taxon>Diplopterinae</taxon>
        <taxon>Diploptera</taxon>
    </lineage>
</organism>
<reference evidence="2" key="1">
    <citation type="journal article" date="2023" name="IScience">
        <title>Live-bearing cockroach genome reveals convergent evolutionary mechanisms linked to viviparity in insects and beyond.</title>
        <authorList>
            <person name="Fouks B."/>
            <person name="Harrison M.C."/>
            <person name="Mikhailova A.A."/>
            <person name="Marchal E."/>
            <person name="English S."/>
            <person name="Carruthers M."/>
            <person name="Jennings E.C."/>
            <person name="Chiamaka E.L."/>
            <person name="Frigard R.A."/>
            <person name="Pippel M."/>
            <person name="Attardo G.M."/>
            <person name="Benoit J.B."/>
            <person name="Bornberg-Bauer E."/>
            <person name="Tobe S.S."/>
        </authorList>
    </citation>
    <scope>NUCLEOTIDE SEQUENCE</scope>
    <source>
        <strain evidence="2">Stay&amp;Tobe</strain>
    </source>
</reference>
<feature type="non-terminal residue" evidence="2">
    <location>
        <position position="1"/>
    </location>
</feature>
<gene>
    <name evidence="2" type="ORF">L9F63_012474</name>
</gene>
<sequence length="784" mass="87523">DQEWSCVTESCLMAGEAVSRTSLTSAFQKKHNLEWRKLREHLHLQLQQDITRNLYTKCDVTNEEAAVRFLERIHGENKFKSDSPGLCSGDSGLSPESDIYLTPNSSPSEIFIPFEDKLTNKTETIINLQKTNRSYYKIVQVDEPFIEENNCKDDDVLERELAEQDELLKSFRSIKSKEEKKINVKKPIKPTSLPFTSSQYTKKKQSCDILNIRNKKEGKSVLDSKLQSSRCKEDLISVNFNYCAKKKDSLLVDKFENNIKEKEASIRVKKSLCYPDSNNDILEEEEFMDSPGEGMDCELECCKKKDIITEDLLNFPCSPEMDASGGGPDSGLDTSSTGCIPGGGFSSPREHTVSETSGVDLTEAAIGEDMPHDGDVEQLMRKPVKSSTSSSVSSDAGTWDSTFPSTNLTELDCVGGTEVPTNAKETETLSKSNEAEEKLCHEDALSQVENVDFKNNDEIKAQNSDIETLNLESKLFRENRNATFVIEREPVDSIPQECTKSTVDANYSMSSNIQGSSSEINSPFQSLGFCSDGSHSWKLSNQNNYFINAADLADDVEMLLPPVPVVSEEIEKIHPEIESPELEALPKSSGTPSPCEETISSTCDIVNKGIIDCFNIKAKYMNTETLPVEAHSDDVVPFLSSHLTDEQVLLNAKEGSFRTTNEEILSDPLLAKLTPFKATSGKNDLRTSSKQDIFAEFEKEIKMTEHLEPHVNIRKIHGSWKRMDSSSSDDLNKRESQSLPADIFSDTDRSENIVKDTLDGKEDTEAGDKKQDVQEGSESSQKRR</sequence>
<evidence type="ECO:0000313" key="3">
    <source>
        <dbReference type="Proteomes" id="UP001233999"/>
    </source>
</evidence>
<comment type="caution">
    <text evidence="2">The sequence shown here is derived from an EMBL/GenBank/DDBJ whole genome shotgun (WGS) entry which is preliminary data.</text>
</comment>
<feature type="region of interest" description="Disordered" evidence="1">
    <location>
        <begin position="720"/>
        <end position="784"/>
    </location>
</feature>
<reference evidence="2" key="2">
    <citation type="submission" date="2023-05" db="EMBL/GenBank/DDBJ databases">
        <authorList>
            <person name="Fouks B."/>
        </authorList>
    </citation>
    <scope>NUCLEOTIDE SEQUENCE</scope>
    <source>
        <strain evidence="2">Stay&amp;Tobe</strain>
        <tissue evidence="2">Testes</tissue>
    </source>
</reference>
<keyword evidence="3" id="KW-1185">Reference proteome</keyword>
<name>A0AAD8AD92_DIPPU</name>
<feature type="compositionally biased region" description="Basic and acidic residues" evidence="1">
    <location>
        <begin position="746"/>
        <end position="773"/>
    </location>
</feature>